<dbReference type="SUPFAM" id="SSF50475">
    <property type="entry name" value="FMN-binding split barrel"/>
    <property type="match status" value="1"/>
</dbReference>
<keyword evidence="4" id="KW-0560">Oxidoreductase</keyword>
<name>A0A4Y9FV18_9MICO</name>
<dbReference type="GO" id="GO:0010181">
    <property type="term" value="F:FMN binding"/>
    <property type="evidence" value="ECO:0007669"/>
    <property type="project" value="InterPro"/>
</dbReference>
<keyword evidence="3" id="KW-0288">FMN</keyword>
<proteinExistence type="predicted"/>
<dbReference type="InterPro" id="IPR000659">
    <property type="entry name" value="Pyridox_Oxase"/>
</dbReference>
<evidence type="ECO:0000313" key="7">
    <source>
        <dbReference type="EMBL" id="TFU33108.1"/>
    </source>
</evidence>
<dbReference type="OrthoDB" id="9780392at2"/>
<dbReference type="GO" id="GO:0008615">
    <property type="term" value="P:pyridoxine biosynthetic process"/>
    <property type="evidence" value="ECO:0007669"/>
    <property type="project" value="InterPro"/>
</dbReference>
<dbReference type="RefSeq" id="WP_135114153.1">
    <property type="nucleotide sequence ID" value="NZ_JADGLL010000013.1"/>
</dbReference>
<evidence type="ECO:0000256" key="5">
    <source>
        <dbReference type="SAM" id="MobiDB-lite"/>
    </source>
</evidence>
<evidence type="ECO:0000256" key="2">
    <source>
        <dbReference type="ARBA" id="ARBA00022630"/>
    </source>
</evidence>
<dbReference type="InterPro" id="IPR012349">
    <property type="entry name" value="Split_barrel_FMN-bd"/>
</dbReference>
<sequence>MDSTPDPATARGGDAVHADAPPADPADLVRSWLPGEDADTLLMTVSTVDGEGYPRARTVRLTGFDGERFLFHTDARSRKVAELAADPRVALTILWPEGTRQLVVQGTACAASDEEKARAYAALPPYLKQLAWLNTAEHATLPRSERERRWADFARERPDPPQPHGWTGFAVTPHRMLFWASTGRAASRRLEYARSADGWESRHLPG</sequence>
<feature type="region of interest" description="Disordered" evidence="5">
    <location>
        <begin position="1"/>
        <end position="24"/>
    </location>
</feature>
<comment type="cofactor">
    <cofactor evidence="1">
        <name>FMN</name>
        <dbReference type="ChEBI" id="CHEBI:58210"/>
    </cofactor>
</comment>
<organism evidence="7 8">
    <name type="scientific">Microbacterium paludicola</name>
    <dbReference type="NCBI Taxonomy" id="300019"/>
    <lineage>
        <taxon>Bacteria</taxon>
        <taxon>Bacillati</taxon>
        <taxon>Actinomycetota</taxon>
        <taxon>Actinomycetes</taxon>
        <taxon>Micrococcales</taxon>
        <taxon>Microbacteriaceae</taxon>
        <taxon>Microbacterium</taxon>
    </lineage>
</organism>
<reference evidence="7 8" key="1">
    <citation type="submission" date="2019-03" db="EMBL/GenBank/DDBJ databases">
        <title>Diversity of the mouse oral microbiome.</title>
        <authorList>
            <person name="Joseph S."/>
            <person name="Aduse-Opoku J."/>
            <person name="Curtis M."/>
            <person name="Wade W."/>
            <person name="Hashim A."/>
        </authorList>
    </citation>
    <scope>NUCLEOTIDE SEQUENCE [LARGE SCALE GENOMIC DNA]</scope>
    <source>
        <strain evidence="7 8">P1012</strain>
    </source>
</reference>
<gene>
    <name evidence="7" type="ORF">E4U02_07105</name>
</gene>
<keyword evidence="2" id="KW-0285">Flavoprotein</keyword>
<dbReference type="GO" id="GO:0004733">
    <property type="term" value="F:pyridoxamine phosphate oxidase activity"/>
    <property type="evidence" value="ECO:0007669"/>
    <property type="project" value="InterPro"/>
</dbReference>
<evidence type="ECO:0000256" key="1">
    <source>
        <dbReference type="ARBA" id="ARBA00001917"/>
    </source>
</evidence>
<dbReference type="EMBL" id="SPQB01000013">
    <property type="protein sequence ID" value="TFU33108.1"/>
    <property type="molecule type" value="Genomic_DNA"/>
</dbReference>
<evidence type="ECO:0000256" key="4">
    <source>
        <dbReference type="ARBA" id="ARBA00023002"/>
    </source>
</evidence>
<protein>
    <submittedName>
        <fullName evidence="7">Pyridoxamine 5-phosphate oxidase</fullName>
    </submittedName>
</protein>
<dbReference type="AlphaFoldDB" id="A0A4Y9FV18"/>
<dbReference type="PANTHER" id="PTHR10851:SF0">
    <property type="entry name" value="PYRIDOXINE-5'-PHOSPHATE OXIDASE"/>
    <property type="match status" value="1"/>
</dbReference>
<accession>A0A4Y9FV18</accession>
<keyword evidence="8" id="KW-1185">Reference proteome</keyword>
<dbReference type="Proteomes" id="UP000298358">
    <property type="component" value="Unassembled WGS sequence"/>
</dbReference>
<evidence type="ECO:0000313" key="8">
    <source>
        <dbReference type="Proteomes" id="UP000298358"/>
    </source>
</evidence>
<dbReference type="PANTHER" id="PTHR10851">
    <property type="entry name" value="PYRIDOXINE-5-PHOSPHATE OXIDASE"/>
    <property type="match status" value="1"/>
</dbReference>
<evidence type="ECO:0000259" key="6">
    <source>
        <dbReference type="Pfam" id="PF01243"/>
    </source>
</evidence>
<dbReference type="Pfam" id="PF01243">
    <property type="entry name" value="PNPOx_N"/>
    <property type="match status" value="1"/>
</dbReference>
<feature type="domain" description="Pyridoxamine 5'-phosphate oxidase N-terminal" evidence="6">
    <location>
        <begin position="42"/>
        <end position="136"/>
    </location>
</feature>
<dbReference type="Gene3D" id="2.30.110.10">
    <property type="entry name" value="Electron Transport, Fmn-binding Protein, Chain A"/>
    <property type="match status" value="1"/>
</dbReference>
<comment type="caution">
    <text evidence="7">The sequence shown here is derived from an EMBL/GenBank/DDBJ whole genome shotgun (WGS) entry which is preliminary data.</text>
</comment>
<evidence type="ECO:0000256" key="3">
    <source>
        <dbReference type="ARBA" id="ARBA00022643"/>
    </source>
</evidence>
<dbReference type="InterPro" id="IPR011576">
    <property type="entry name" value="Pyridox_Oxase_N"/>
</dbReference>